<feature type="domain" description="RFX-type winged-helix" evidence="3">
    <location>
        <begin position="219"/>
        <end position="294"/>
    </location>
</feature>
<reference evidence="4" key="1">
    <citation type="journal article" date="2020" name="Nat. Commun.">
        <title>Large-scale genome sequencing of mycorrhizal fungi provides insights into the early evolution of symbiotic traits.</title>
        <authorList>
            <person name="Miyauchi S."/>
            <person name="Kiss E."/>
            <person name="Kuo A."/>
            <person name="Drula E."/>
            <person name="Kohler A."/>
            <person name="Sanchez-Garcia M."/>
            <person name="Morin E."/>
            <person name="Andreopoulos B."/>
            <person name="Barry K.W."/>
            <person name="Bonito G."/>
            <person name="Buee M."/>
            <person name="Carver A."/>
            <person name="Chen C."/>
            <person name="Cichocki N."/>
            <person name="Clum A."/>
            <person name="Culley D."/>
            <person name="Crous P.W."/>
            <person name="Fauchery L."/>
            <person name="Girlanda M."/>
            <person name="Hayes R.D."/>
            <person name="Keri Z."/>
            <person name="LaButti K."/>
            <person name="Lipzen A."/>
            <person name="Lombard V."/>
            <person name="Magnuson J."/>
            <person name="Maillard F."/>
            <person name="Murat C."/>
            <person name="Nolan M."/>
            <person name="Ohm R.A."/>
            <person name="Pangilinan J."/>
            <person name="Pereira M.F."/>
            <person name="Perotto S."/>
            <person name="Peter M."/>
            <person name="Pfister S."/>
            <person name="Riley R."/>
            <person name="Sitrit Y."/>
            <person name="Stielow J.B."/>
            <person name="Szollosi G."/>
            <person name="Zifcakova L."/>
            <person name="Stursova M."/>
            <person name="Spatafora J.W."/>
            <person name="Tedersoo L."/>
            <person name="Vaario L.M."/>
            <person name="Yamada A."/>
            <person name="Yan M."/>
            <person name="Wang P."/>
            <person name="Xu J."/>
            <person name="Bruns T."/>
            <person name="Baldrian P."/>
            <person name="Vilgalys R."/>
            <person name="Dunand C."/>
            <person name="Henrissat B."/>
            <person name="Grigoriev I.V."/>
            <person name="Hibbett D."/>
            <person name="Nagy L.G."/>
            <person name="Martin F.M."/>
        </authorList>
    </citation>
    <scope>NUCLEOTIDE SEQUENCE</scope>
    <source>
        <strain evidence="4">UP504</strain>
    </source>
</reference>
<comment type="caution">
    <text evidence="4">The sequence shown here is derived from an EMBL/GenBank/DDBJ whole genome shotgun (WGS) entry which is preliminary data.</text>
</comment>
<feature type="compositionally biased region" description="Acidic residues" evidence="2">
    <location>
        <begin position="331"/>
        <end position="342"/>
    </location>
</feature>
<feature type="region of interest" description="Disordered" evidence="2">
    <location>
        <begin position="311"/>
        <end position="368"/>
    </location>
</feature>
<evidence type="ECO:0000313" key="5">
    <source>
        <dbReference type="Proteomes" id="UP000886523"/>
    </source>
</evidence>
<dbReference type="InterPro" id="IPR003150">
    <property type="entry name" value="DNA-bd_RFX"/>
</dbReference>
<dbReference type="Pfam" id="PF02257">
    <property type="entry name" value="RFX_DNA_binding"/>
    <property type="match status" value="1"/>
</dbReference>
<evidence type="ECO:0000256" key="1">
    <source>
        <dbReference type="ARBA" id="ARBA00023125"/>
    </source>
</evidence>
<dbReference type="Pfam" id="PF25340">
    <property type="entry name" value="BCD_RFX"/>
    <property type="match status" value="1"/>
</dbReference>
<evidence type="ECO:0000256" key="2">
    <source>
        <dbReference type="SAM" id="MobiDB-lite"/>
    </source>
</evidence>
<dbReference type="InterPro" id="IPR039779">
    <property type="entry name" value="RFX-like"/>
</dbReference>
<feature type="compositionally biased region" description="Low complexity" evidence="2">
    <location>
        <begin position="797"/>
        <end position="807"/>
    </location>
</feature>
<evidence type="ECO:0000259" key="3">
    <source>
        <dbReference type="PROSITE" id="PS51526"/>
    </source>
</evidence>
<dbReference type="PANTHER" id="PTHR12619">
    <property type="entry name" value="RFX TRANSCRIPTION FACTOR FAMILY"/>
    <property type="match status" value="1"/>
</dbReference>
<dbReference type="GO" id="GO:0000978">
    <property type="term" value="F:RNA polymerase II cis-regulatory region sequence-specific DNA binding"/>
    <property type="evidence" value="ECO:0007669"/>
    <property type="project" value="TreeGrafter"/>
</dbReference>
<dbReference type="EMBL" id="MU129009">
    <property type="protein sequence ID" value="KAF9510815.1"/>
    <property type="molecule type" value="Genomic_DNA"/>
</dbReference>
<dbReference type="InterPro" id="IPR036388">
    <property type="entry name" value="WH-like_DNA-bd_sf"/>
</dbReference>
<feature type="compositionally biased region" description="Low complexity" evidence="2">
    <location>
        <begin position="127"/>
        <end position="141"/>
    </location>
</feature>
<name>A0A9P6ARV2_9AGAM</name>
<keyword evidence="1" id="KW-0238">DNA-binding</keyword>
<protein>
    <recommendedName>
        <fullName evidence="3">RFX-type winged-helix domain-containing protein</fullName>
    </recommendedName>
</protein>
<dbReference type="Proteomes" id="UP000886523">
    <property type="component" value="Unassembled WGS sequence"/>
</dbReference>
<evidence type="ECO:0000313" key="4">
    <source>
        <dbReference type="EMBL" id="KAF9510815.1"/>
    </source>
</evidence>
<proteinExistence type="predicted"/>
<dbReference type="OrthoDB" id="10056949at2759"/>
<dbReference type="GO" id="GO:0000981">
    <property type="term" value="F:DNA-binding transcription factor activity, RNA polymerase II-specific"/>
    <property type="evidence" value="ECO:0007669"/>
    <property type="project" value="TreeGrafter"/>
</dbReference>
<feature type="region of interest" description="Disordered" evidence="2">
    <location>
        <begin position="759"/>
        <end position="778"/>
    </location>
</feature>
<gene>
    <name evidence="4" type="ORF">BS47DRAFT_1373229</name>
</gene>
<dbReference type="SUPFAM" id="SSF46785">
    <property type="entry name" value="Winged helix' DNA-binding domain"/>
    <property type="match status" value="1"/>
</dbReference>
<feature type="compositionally biased region" description="Low complexity" evidence="2">
    <location>
        <begin position="69"/>
        <end position="82"/>
    </location>
</feature>
<keyword evidence="5" id="KW-1185">Reference proteome</keyword>
<dbReference type="Gene3D" id="1.10.10.10">
    <property type="entry name" value="Winged helix-like DNA-binding domain superfamily/Winged helix DNA-binding domain"/>
    <property type="match status" value="1"/>
</dbReference>
<dbReference type="PANTHER" id="PTHR12619:SF5">
    <property type="entry name" value="TRANSCRIPTION FACTOR RFX4"/>
    <property type="match status" value="1"/>
</dbReference>
<feature type="compositionally biased region" description="Low complexity" evidence="2">
    <location>
        <begin position="858"/>
        <end position="872"/>
    </location>
</feature>
<organism evidence="4 5">
    <name type="scientific">Hydnum rufescens UP504</name>
    <dbReference type="NCBI Taxonomy" id="1448309"/>
    <lineage>
        <taxon>Eukaryota</taxon>
        <taxon>Fungi</taxon>
        <taxon>Dikarya</taxon>
        <taxon>Basidiomycota</taxon>
        <taxon>Agaricomycotina</taxon>
        <taxon>Agaricomycetes</taxon>
        <taxon>Cantharellales</taxon>
        <taxon>Hydnaceae</taxon>
        <taxon>Hydnum</taxon>
    </lineage>
</organism>
<dbReference type="PROSITE" id="PS51526">
    <property type="entry name" value="RFX_DBD"/>
    <property type="match status" value="1"/>
</dbReference>
<dbReference type="InterPro" id="IPR057321">
    <property type="entry name" value="RFX1-4/6/8-like_BCD"/>
</dbReference>
<feature type="compositionally biased region" description="Polar residues" evidence="2">
    <location>
        <begin position="318"/>
        <end position="329"/>
    </location>
</feature>
<feature type="region of interest" description="Disordered" evidence="2">
    <location>
        <begin position="1"/>
        <end position="145"/>
    </location>
</feature>
<dbReference type="AlphaFoldDB" id="A0A9P6ARV2"/>
<feature type="compositionally biased region" description="Basic and acidic residues" evidence="2">
    <location>
        <begin position="889"/>
        <end position="899"/>
    </location>
</feature>
<sequence length="899" mass="98066">MSLQGVDLDHYSTMHSRSQSASPSSASSVRSSAFSHRPPSSHHPTVSEDLYRSSFTVTKTSDNAHHSRSASNGSSQSNYSLAATHLTTPNDSPPMEYNHSGMLKSPPVRQTAIRRARQESSNPYTRSNSFSGSESVRSSSSEAEDNGVFAFNPQQQQQQPQGDYSNIFVRQPTANSLGTATGAFQRMTLNSEHQLEQLANNVRAATTTSASDRAKHIFVQAWLNSNYAPYPDGNVPRQGLYNSYRRVCDEYRIPHVNTATLGKAIRLCFPAIKTRRLGVRGNSKYHYCGIRPATAAEAEWLQDFIKRTNNHRAAANSRPASQSGRSSATDDSPEDEEDDGDEIQPNGARNHLSINGGGRKSPVLFSIDDKTPTVGGNLSAAQGSLPHHATGFRNEAQIRRRSPPSAQQNVVVSSNVPSHMRNALNGNGNGPLQQRQSQSVRSLHNFPTIEEALGTSSQSSHGVVAREVWRWFEEHLDSLTRESFWSGLSGEHREVVHAPAVAGLMARADAVVYDEILEILRSQMLTSIPPHTLSSLRQLADKMEKVLLLALENYGNTFVEPKVELGARFGHLVLRFLDIFQVTQALTSVMSNPKQLIDMSRSWREVDFESVRNQAALVCNCRHEDLHQLLEVDFVNVLDGLQASLEPVRDIMVWADTCCERLMGTQGGALGQEERATMSSRSLLIRWGYVTSQIMRDLTIRSDPAFGAFQILKLFIDDWIALNVLRSVALSTNSVAASVEPVIQQQFLALSPGTSQFASSNLDPSHVSHQQQAHHHSLDHTSAGILSSSAMHDPFASTSSSSHQHSQLVDGSSHFPYDPLSFGPMESTTGGASPGLMGPSTGFGGQSFDFSQNIGLDVSSSPSQQVQSSSGVIASADAEMSSGDAASDENSHHQIKAET</sequence>
<dbReference type="InterPro" id="IPR036390">
    <property type="entry name" value="WH_DNA-bd_sf"/>
</dbReference>
<feature type="region of interest" description="Disordered" evidence="2">
    <location>
        <begin position="854"/>
        <end position="899"/>
    </location>
</feature>
<feature type="compositionally biased region" description="Low complexity" evidence="2">
    <location>
        <begin position="16"/>
        <end position="37"/>
    </location>
</feature>
<accession>A0A9P6ARV2</accession>
<feature type="region of interest" description="Disordered" evidence="2">
    <location>
        <begin position="793"/>
        <end position="832"/>
    </location>
</feature>